<name>A0ACB9KYM7_9MYRT</name>
<organism evidence="1 2">
    <name type="scientific">Melastoma candidum</name>
    <dbReference type="NCBI Taxonomy" id="119954"/>
    <lineage>
        <taxon>Eukaryota</taxon>
        <taxon>Viridiplantae</taxon>
        <taxon>Streptophyta</taxon>
        <taxon>Embryophyta</taxon>
        <taxon>Tracheophyta</taxon>
        <taxon>Spermatophyta</taxon>
        <taxon>Magnoliopsida</taxon>
        <taxon>eudicotyledons</taxon>
        <taxon>Gunneridae</taxon>
        <taxon>Pentapetalae</taxon>
        <taxon>rosids</taxon>
        <taxon>malvids</taxon>
        <taxon>Myrtales</taxon>
        <taxon>Melastomataceae</taxon>
        <taxon>Melastomatoideae</taxon>
        <taxon>Melastomateae</taxon>
        <taxon>Melastoma</taxon>
    </lineage>
</organism>
<proteinExistence type="predicted"/>
<reference evidence="2" key="1">
    <citation type="journal article" date="2023" name="Front. Plant Sci.">
        <title>Chromosomal-level genome assembly of Melastoma candidum provides insights into trichome evolution.</title>
        <authorList>
            <person name="Zhong Y."/>
            <person name="Wu W."/>
            <person name="Sun C."/>
            <person name="Zou P."/>
            <person name="Liu Y."/>
            <person name="Dai S."/>
            <person name="Zhou R."/>
        </authorList>
    </citation>
    <scope>NUCLEOTIDE SEQUENCE [LARGE SCALE GENOMIC DNA]</scope>
</reference>
<protein>
    <submittedName>
        <fullName evidence="1">Uncharacterized protein</fullName>
    </submittedName>
</protein>
<evidence type="ECO:0000313" key="2">
    <source>
        <dbReference type="Proteomes" id="UP001057402"/>
    </source>
</evidence>
<gene>
    <name evidence="1" type="ORF">MLD38_037991</name>
</gene>
<evidence type="ECO:0000313" key="1">
    <source>
        <dbReference type="EMBL" id="KAI4302213.1"/>
    </source>
</evidence>
<dbReference type="Proteomes" id="UP001057402">
    <property type="component" value="Chromosome 12"/>
</dbReference>
<accession>A0ACB9KYM7</accession>
<sequence length="699" mass="77415">MMSPQQSSNFAPGVHAVSGLPPITGCPENGPPHSEPVMPSSRVVSPSLMDHDSNCDYEAASADVSSKFSFLRRSLYPVTLKFQDVVYSIIVSDGESSCFGTGEPKTSRTILNGVTGIARPGELLAMLGPSGSGKTTLLTALAGRLPGKIAGIVTYNGHPFSSYVKRKTGIVTQDDVLYPHLTVGETLTYAAMLRLPKELTGQEKAEQAEMVMAELGLSARRHSMVGGPVLRGVSGGERKRVSIGQELLINPSLLFLDEPTSGLDSTTAQRIVMTLRGLARGGRTIVMTIHQPSTRLYQMFDKVLVLSDGSPIYSGRANRAMEYFGSIGYVPAFNYVNPADFLLDLANGIRPVMKRDNDHPQQHDHELNLEAARPNDPNSIKQSLISSFKRNLDPALKAEIGQNAMSFQDGRQSAKAWSSGRGPRNESKWTTTWWDQFRVLLCRGLKERRHESYSGLRIFQVLSVSVLAGLLWWHSDTSNMQDQIGLLFFYAIFWGFFPLFNAIFTFPQERPILVKERSSGMYRLSSYYFARIVGDLPMELVLPTIFVTISYWMGGLKPSLATFTLTLMVILLNVLLSQGLGLALGAILMDVKQGATLASVTMLVFLLAGGYYIQHMPSFAAWLKYISFSYYCYKLLIGVQYSKAELYECGPGMHCRVMDFPAVKCLSLGDMHWDIAIMVIMLVGYRFLAYMALRMRELH</sequence>
<keyword evidence="2" id="KW-1185">Reference proteome</keyword>
<comment type="caution">
    <text evidence="1">The sequence shown here is derived from an EMBL/GenBank/DDBJ whole genome shotgun (WGS) entry which is preliminary data.</text>
</comment>
<dbReference type="EMBL" id="CM042891">
    <property type="protein sequence ID" value="KAI4302213.1"/>
    <property type="molecule type" value="Genomic_DNA"/>
</dbReference>